<evidence type="ECO:0000313" key="2">
    <source>
        <dbReference type="Proteomes" id="UP000269945"/>
    </source>
</evidence>
<reference evidence="1 2" key="1">
    <citation type="submission" date="2018-10" db="EMBL/GenBank/DDBJ databases">
        <authorList>
            <person name="Ekblom R."/>
            <person name="Jareborg N."/>
        </authorList>
    </citation>
    <scope>NUCLEOTIDE SEQUENCE [LARGE SCALE GENOMIC DNA]</scope>
    <source>
        <tissue evidence="1">Muscle</tissue>
    </source>
</reference>
<dbReference type="EMBL" id="CYRY02006363">
    <property type="protein sequence ID" value="VCW70787.1"/>
    <property type="molecule type" value="Genomic_DNA"/>
</dbReference>
<name>A0A9X9LKP7_GULGU</name>
<evidence type="ECO:0000313" key="1">
    <source>
        <dbReference type="EMBL" id="VCW70787.1"/>
    </source>
</evidence>
<comment type="caution">
    <text evidence="1">The sequence shown here is derived from an EMBL/GenBank/DDBJ whole genome shotgun (WGS) entry which is preliminary data.</text>
</comment>
<sequence>MTTTNIFDRYALGIEAHTVPKESLTQSFLVCFNRLCLSCNWSKGDHLLHLRIPEPLSPPGQNQ</sequence>
<dbReference type="Proteomes" id="UP000269945">
    <property type="component" value="Unassembled WGS sequence"/>
</dbReference>
<proteinExistence type="predicted"/>
<organism evidence="1 2">
    <name type="scientific">Gulo gulo</name>
    <name type="common">Wolverine</name>
    <name type="synonym">Gluton</name>
    <dbReference type="NCBI Taxonomy" id="48420"/>
    <lineage>
        <taxon>Eukaryota</taxon>
        <taxon>Metazoa</taxon>
        <taxon>Chordata</taxon>
        <taxon>Craniata</taxon>
        <taxon>Vertebrata</taxon>
        <taxon>Euteleostomi</taxon>
        <taxon>Mammalia</taxon>
        <taxon>Eutheria</taxon>
        <taxon>Laurasiatheria</taxon>
        <taxon>Carnivora</taxon>
        <taxon>Caniformia</taxon>
        <taxon>Musteloidea</taxon>
        <taxon>Mustelidae</taxon>
        <taxon>Guloninae</taxon>
        <taxon>Gulo</taxon>
    </lineage>
</organism>
<accession>A0A9X9LKP7</accession>
<keyword evidence="2" id="KW-1185">Reference proteome</keyword>
<gene>
    <name evidence="1" type="ORF">BN2614_LOCUS3</name>
</gene>
<dbReference type="AlphaFoldDB" id="A0A9X9LKP7"/>
<protein>
    <submittedName>
        <fullName evidence="1">Uncharacterized protein</fullName>
    </submittedName>
</protein>